<reference evidence="25" key="2">
    <citation type="submission" date="2025-08" db="UniProtKB">
        <authorList>
            <consortium name="RefSeq"/>
        </authorList>
    </citation>
    <scope>IDENTIFICATION</scope>
    <source>
        <strain evidence="25">J_2021</strain>
        <tissue evidence="25">Erythrocytes</tissue>
    </source>
</reference>
<evidence type="ECO:0000313" key="24">
    <source>
        <dbReference type="Proteomes" id="UP000186698"/>
    </source>
</evidence>
<keyword evidence="13 21" id="KW-1133">Transmembrane helix</keyword>
<evidence type="ECO:0000256" key="11">
    <source>
        <dbReference type="ARBA" id="ARBA00022889"/>
    </source>
</evidence>
<dbReference type="SMART" id="SM00408">
    <property type="entry name" value="IGc2"/>
    <property type="match status" value="2"/>
</dbReference>
<name>A0A1L8H513_XENLA</name>
<evidence type="ECO:0000256" key="19">
    <source>
        <dbReference type="ARBA" id="ARBA00023768"/>
    </source>
</evidence>
<proteinExistence type="predicted"/>
<dbReference type="SUPFAM" id="SSF48726">
    <property type="entry name" value="Immunoglobulin"/>
    <property type="match status" value="2"/>
</dbReference>
<feature type="signal peptide" evidence="22">
    <location>
        <begin position="1"/>
        <end position="19"/>
    </location>
</feature>
<dbReference type="Gene3D" id="2.60.40.10">
    <property type="entry name" value="Immunoglobulins"/>
    <property type="match status" value="2"/>
</dbReference>
<evidence type="ECO:0000256" key="15">
    <source>
        <dbReference type="ARBA" id="ARBA00023157"/>
    </source>
</evidence>
<keyword evidence="9" id="KW-0547">Nucleotide-binding</keyword>
<evidence type="ECO:0000256" key="1">
    <source>
        <dbReference type="ARBA" id="ARBA00004435"/>
    </source>
</evidence>
<dbReference type="PROSITE" id="PS50835">
    <property type="entry name" value="IG_LIKE"/>
    <property type="match status" value="2"/>
</dbReference>
<dbReference type="STRING" id="8355.A0A1L8H513"/>
<keyword evidence="17" id="KW-0325">Glycoprotein</keyword>
<keyword evidence="16 25" id="KW-0675">Receptor</keyword>
<dbReference type="InterPro" id="IPR003598">
    <property type="entry name" value="Ig_sub2"/>
</dbReference>
<evidence type="ECO:0000256" key="6">
    <source>
        <dbReference type="ARBA" id="ARBA00022692"/>
    </source>
</evidence>
<dbReference type="RefSeq" id="XP_018104329.1">
    <property type="nucleotide sequence ID" value="XM_018248840.2"/>
</dbReference>
<evidence type="ECO:0000256" key="9">
    <source>
        <dbReference type="ARBA" id="ARBA00022741"/>
    </source>
</evidence>
<dbReference type="SMART" id="SM00409">
    <property type="entry name" value="IG"/>
    <property type="match status" value="2"/>
</dbReference>
<keyword evidence="10" id="KW-0067">ATP-binding</keyword>
<keyword evidence="4" id="KW-1003">Cell membrane</keyword>
<feature type="compositionally biased region" description="Polar residues" evidence="20">
    <location>
        <begin position="333"/>
        <end position="349"/>
    </location>
</feature>
<dbReference type="GO" id="GO:0016323">
    <property type="term" value="C:basolateral plasma membrane"/>
    <property type="evidence" value="ECO:0000318"/>
    <property type="project" value="GO_Central"/>
</dbReference>
<dbReference type="Bgee" id="108709200">
    <property type="expression patterns" value="Expressed in blastula and 17 other cell types or tissues"/>
</dbReference>
<dbReference type="AlphaFoldDB" id="A0A1L8H513"/>
<evidence type="ECO:0000256" key="16">
    <source>
        <dbReference type="ARBA" id="ARBA00023170"/>
    </source>
</evidence>
<comment type="subcellular location">
    <subcellularLocation>
        <location evidence="19">Basolateral cell membrane</location>
        <topology evidence="19">Single-pass type I membrane protein</topology>
    </subcellularLocation>
    <subcellularLocation>
        <location evidence="2">Cell junction</location>
        <location evidence="2">Adherens junction</location>
    </subcellularLocation>
    <subcellularLocation>
        <location evidence="1">Cell junction</location>
        <location evidence="1">Tight junction</location>
    </subcellularLocation>
</comment>
<dbReference type="Pfam" id="PF07686">
    <property type="entry name" value="V-set"/>
    <property type="match status" value="1"/>
</dbReference>
<feature type="compositionally biased region" description="Basic and acidic residues" evidence="20">
    <location>
        <begin position="270"/>
        <end position="282"/>
    </location>
</feature>
<feature type="domain" description="Ig-like" evidence="23">
    <location>
        <begin position="14"/>
        <end position="136"/>
    </location>
</feature>
<evidence type="ECO:0000256" key="18">
    <source>
        <dbReference type="ARBA" id="ARBA00023319"/>
    </source>
</evidence>
<dbReference type="InterPro" id="IPR003599">
    <property type="entry name" value="Ig_sub"/>
</dbReference>
<evidence type="ECO:0000256" key="20">
    <source>
        <dbReference type="SAM" id="MobiDB-lite"/>
    </source>
</evidence>
<dbReference type="InterPro" id="IPR013106">
    <property type="entry name" value="Ig_V-set"/>
</dbReference>
<feature type="region of interest" description="Disordered" evidence="20">
    <location>
        <begin position="323"/>
        <end position="360"/>
    </location>
</feature>
<dbReference type="SMART" id="SM00406">
    <property type="entry name" value="IGv"/>
    <property type="match status" value="1"/>
</dbReference>
<dbReference type="GO" id="GO:0005923">
    <property type="term" value="C:bicellular tight junction"/>
    <property type="evidence" value="ECO:0000318"/>
    <property type="project" value="GO_Central"/>
</dbReference>
<accession>A0A1L8H513</accession>
<keyword evidence="11" id="KW-0130">Cell adhesion</keyword>
<organism evidence="24 25">
    <name type="scientific">Xenopus laevis</name>
    <name type="common">African clawed frog</name>
    <dbReference type="NCBI Taxonomy" id="8355"/>
    <lineage>
        <taxon>Eukaryota</taxon>
        <taxon>Metazoa</taxon>
        <taxon>Chordata</taxon>
        <taxon>Craniata</taxon>
        <taxon>Vertebrata</taxon>
        <taxon>Euteleostomi</taxon>
        <taxon>Amphibia</taxon>
        <taxon>Batrachia</taxon>
        <taxon>Anura</taxon>
        <taxon>Pipoidea</taxon>
        <taxon>Pipidae</taxon>
        <taxon>Xenopodinae</taxon>
        <taxon>Xenopus</taxon>
        <taxon>Xenopus</taxon>
    </lineage>
</organism>
<dbReference type="PANTHER" id="PTHR44468">
    <property type="entry name" value="COXSACKIEVIRUS AND ADENOVIRUS RECEPTOR-RELATED"/>
    <property type="match status" value="1"/>
</dbReference>
<evidence type="ECO:0000256" key="2">
    <source>
        <dbReference type="ARBA" id="ARBA00004536"/>
    </source>
</evidence>
<reference evidence="24" key="1">
    <citation type="submission" date="2024-06" db="UniProtKB">
        <authorList>
            <consortium name="RefSeq"/>
        </authorList>
    </citation>
    <scope>NUCLEOTIDE SEQUENCE [LARGE SCALE GENOMIC DNA]</scope>
    <source>
        <strain evidence="24">J_2021</strain>
    </source>
</reference>
<feature type="region of interest" description="Disordered" evidence="20">
    <location>
        <begin position="270"/>
        <end position="306"/>
    </location>
</feature>
<evidence type="ECO:0000256" key="21">
    <source>
        <dbReference type="SAM" id="Phobius"/>
    </source>
</evidence>
<evidence type="ECO:0000256" key="5">
    <source>
        <dbReference type="ARBA" id="ARBA00022553"/>
    </source>
</evidence>
<dbReference type="Pfam" id="PF13927">
    <property type="entry name" value="Ig_3"/>
    <property type="match status" value="1"/>
</dbReference>
<evidence type="ECO:0000256" key="22">
    <source>
        <dbReference type="SAM" id="SignalP"/>
    </source>
</evidence>
<dbReference type="GeneID" id="108709200"/>
<keyword evidence="12" id="KW-0965">Cell junction</keyword>
<feature type="compositionally biased region" description="Low complexity" evidence="20">
    <location>
        <begin position="296"/>
        <end position="306"/>
    </location>
</feature>
<sequence>MDSLALLWLLLFTPASTRALRVEINEPKLFIIPQGEKVVLECKFSLDAADTGTLDIEWSLVASDSQQTDQQIITFAGDKTYTMYDELKDRVQFVSLDPKSGDATIEIINLKQSDSGQYQCKVKKVPGLGSRRISLSVLVKPAKTRCFVEGPQEIGRDISLKCESNEGTPPLTYTWQKLSGQGKNTPAIPPDATTGVLPIKNASQEYSGTYRCLSHNRVGSDECLLVLNVAPPSNVAGKIAGAVIGTLLGLILLALIIFCCCRKQKEKKYEKEEQHEIREDVAPPKSRNSTARSYIGSNQSSLGSLSPSNMEAYSKAQYNKIPSEEFDRPPSQAPNSVPSKDSPNLSLKSGTPDLTRHETEDLSSPKTALLLFNVVESYNRDVKTLAFQLLVCRFSLSQDFHRNVNIPPRPCLLFSIQGALT</sequence>
<keyword evidence="3" id="KW-0796">Tight junction</keyword>
<dbReference type="Pfam" id="PF21314">
    <property type="entry name" value="TM_ErbB1"/>
    <property type="match status" value="1"/>
</dbReference>
<feature type="chain" id="PRO_5043938074" evidence="22">
    <location>
        <begin position="20"/>
        <end position="421"/>
    </location>
</feature>
<dbReference type="GO" id="GO:0014704">
    <property type="term" value="C:intercalated disc"/>
    <property type="evidence" value="ECO:0000318"/>
    <property type="project" value="GO_Central"/>
</dbReference>
<dbReference type="InterPro" id="IPR007110">
    <property type="entry name" value="Ig-like_dom"/>
</dbReference>
<evidence type="ECO:0000256" key="13">
    <source>
        <dbReference type="ARBA" id="ARBA00022989"/>
    </source>
</evidence>
<dbReference type="GO" id="GO:0005524">
    <property type="term" value="F:ATP binding"/>
    <property type="evidence" value="ECO:0007669"/>
    <property type="project" value="UniProtKB-KW"/>
</dbReference>
<evidence type="ECO:0000259" key="23">
    <source>
        <dbReference type="PROSITE" id="PS50835"/>
    </source>
</evidence>
<keyword evidence="14 21" id="KW-0472">Membrane</keyword>
<keyword evidence="5" id="KW-0597">Phosphoprotein</keyword>
<evidence type="ECO:0000256" key="4">
    <source>
        <dbReference type="ARBA" id="ARBA00022475"/>
    </source>
</evidence>
<dbReference type="FunFam" id="2.60.40.10:FF:000095">
    <property type="entry name" value="immunoglobulin superfamily member 11 isoform X1"/>
    <property type="match status" value="1"/>
</dbReference>
<evidence type="ECO:0000313" key="25">
    <source>
        <dbReference type="RefSeq" id="XP_018104329.1"/>
    </source>
</evidence>
<dbReference type="GO" id="GO:0050839">
    <property type="term" value="F:cell adhesion molecule binding"/>
    <property type="evidence" value="ECO:0000318"/>
    <property type="project" value="GO_Central"/>
</dbReference>
<evidence type="ECO:0000256" key="14">
    <source>
        <dbReference type="ARBA" id="ARBA00023136"/>
    </source>
</evidence>
<dbReference type="CTD" id="108709200"/>
<dbReference type="Proteomes" id="UP000186698">
    <property type="component" value="Chromosome 2S"/>
</dbReference>
<evidence type="ECO:0000256" key="3">
    <source>
        <dbReference type="ARBA" id="ARBA00022427"/>
    </source>
</evidence>
<dbReference type="InterPro" id="IPR013783">
    <property type="entry name" value="Ig-like_fold"/>
</dbReference>
<dbReference type="OrthoDB" id="8902063at2759"/>
<dbReference type="OMA" id="WIKSSAD"/>
<keyword evidence="24" id="KW-1185">Reference proteome</keyword>
<feature type="domain" description="Ig-like" evidence="23">
    <location>
        <begin position="141"/>
        <end position="216"/>
    </location>
</feature>
<keyword evidence="7 22" id="KW-0732">Signal</keyword>
<dbReference type="PANTHER" id="PTHR44468:SF3">
    <property type="entry name" value="COXSACKIEVIRUS AND ADENOVIRUS RECEPTOR"/>
    <property type="match status" value="1"/>
</dbReference>
<protein>
    <submittedName>
        <fullName evidence="25">Coxsackievirus and adenovirus receptor homolog isoform X1</fullName>
    </submittedName>
</protein>
<evidence type="ECO:0000256" key="10">
    <source>
        <dbReference type="ARBA" id="ARBA00022840"/>
    </source>
</evidence>
<evidence type="ECO:0000256" key="17">
    <source>
        <dbReference type="ARBA" id="ARBA00023180"/>
    </source>
</evidence>
<evidence type="ECO:0000256" key="12">
    <source>
        <dbReference type="ARBA" id="ARBA00022949"/>
    </source>
</evidence>
<evidence type="ECO:0000313" key="26">
    <source>
        <dbReference type="Xenbase" id="XB-GENE-17339462"/>
    </source>
</evidence>
<dbReference type="Xenbase" id="XB-GENE-17339462">
    <property type="gene designation" value="cxadr.S"/>
</dbReference>
<dbReference type="GO" id="GO:0005912">
    <property type="term" value="C:adherens junction"/>
    <property type="evidence" value="ECO:0007669"/>
    <property type="project" value="UniProtKB-SubCell"/>
</dbReference>
<feature type="transmembrane region" description="Helical" evidence="21">
    <location>
        <begin position="239"/>
        <end position="261"/>
    </location>
</feature>
<keyword evidence="15" id="KW-1015">Disulfide bond</keyword>
<dbReference type="PaxDb" id="8355-A0A1L8H513"/>
<gene>
    <name evidence="25 26" type="primary">cxadr.S</name>
</gene>
<keyword evidence="8" id="KW-0677">Repeat</keyword>
<dbReference type="InterPro" id="IPR049328">
    <property type="entry name" value="TM_ErbB1"/>
</dbReference>
<dbReference type="InterPro" id="IPR036179">
    <property type="entry name" value="Ig-like_dom_sf"/>
</dbReference>
<dbReference type="InterPro" id="IPR052307">
    <property type="entry name" value="EJ_Adhesion_Regulator"/>
</dbReference>
<evidence type="ECO:0000256" key="8">
    <source>
        <dbReference type="ARBA" id="ARBA00022737"/>
    </source>
</evidence>
<dbReference type="KEGG" id="xla:108709200"/>
<keyword evidence="6 21" id="KW-0812">Transmembrane</keyword>
<dbReference type="GO" id="GO:0034109">
    <property type="term" value="P:homotypic cell-cell adhesion"/>
    <property type="evidence" value="ECO:0000318"/>
    <property type="project" value="GO_Central"/>
</dbReference>
<evidence type="ECO:0000256" key="7">
    <source>
        <dbReference type="ARBA" id="ARBA00022729"/>
    </source>
</evidence>
<dbReference type="AGR" id="Xenbase:XB-GENE-17339462"/>
<keyword evidence="18" id="KW-0393">Immunoglobulin domain</keyword>